<accession>O81604</accession>
<dbReference type="PROSITE" id="PS00436">
    <property type="entry name" value="PEROXIDASE_2"/>
    <property type="match status" value="1"/>
</dbReference>
<dbReference type="GO" id="GO:0046872">
    <property type="term" value="F:metal ion binding"/>
    <property type="evidence" value="ECO:0007669"/>
    <property type="project" value="UniProtKB-KW"/>
</dbReference>
<evidence type="ECO:0000313" key="10">
    <source>
        <dbReference type="EMBL" id="AAC28103.1"/>
    </source>
</evidence>
<dbReference type="PIR" id="T12338">
    <property type="entry name" value="T12338"/>
</dbReference>
<evidence type="ECO:0000256" key="8">
    <source>
        <dbReference type="ARBA" id="ARBA00023004"/>
    </source>
</evidence>
<name>O81604_MESCR</name>
<dbReference type="EMBL" id="AF079513">
    <property type="protein sequence ID" value="AAC28103.1"/>
    <property type="molecule type" value="mRNA"/>
</dbReference>
<evidence type="ECO:0000256" key="4">
    <source>
        <dbReference type="ARBA" id="ARBA00022559"/>
    </source>
</evidence>
<dbReference type="PROSITE" id="PS50873">
    <property type="entry name" value="PEROXIDASE_4"/>
    <property type="match status" value="1"/>
</dbReference>
<dbReference type="GO" id="GO:0042744">
    <property type="term" value="P:hydrogen peroxide catabolic process"/>
    <property type="evidence" value="ECO:0007669"/>
    <property type="project" value="TreeGrafter"/>
</dbReference>
<evidence type="ECO:0000256" key="1">
    <source>
        <dbReference type="ARBA" id="ARBA00001970"/>
    </source>
</evidence>
<dbReference type="EC" id="1.11.1.11" evidence="3"/>
<dbReference type="AlphaFoldDB" id="O81604"/>
<dbReference type="InterPro" id="IPR002016">
    <property type="entry name" value="Haem_peroxidase"/>
</dbReference>
<keyword evidence="4 10" id="KW-0575">Peroxidase</keyword>
<proteinExistence type="evidence at transcript level"/>
<dbReference type="InterPro" id="IPR010255">
    <property type="entry name" value="Haem_peroxidase_sf"/>
</dbReference>
<dbReference type="GO" id="GO:0009507">
    <property type="term" value="C:chloroplast"/>
    <property type="evidence" value="ECO:0007669"/>
    <property type="project" value="TreeGrafter"/>
</dbReference>
<keyword evidence="8" id="KW-0408">Iron</keyword>
<organism evidence="10">
    <name type="scientific">Mesembryanthemum crystallinum</name>
    <name type="common">Common ice plant</name>
    <name type="synonym">Cryophytum crystallinum</name>
    <dbReference type="NCBI Taxonomy" id="3544"/>
    <lineage>
        <taxon>Eukaryota</taxon>
        <taxon>Viridiplantae</taxon>
        <taxon>Streptophyta</taxon>
        <taxon>Embryophyta</taxon>
        <taxon>Tracheophyta</taxon>
        <taxon>Spermatophyta</taxon>
        <taxon>Magnoliopsida</taxon>
        <taxon>eudicotyledons</taxon>
        <taxon>Gunneridae</taxon>
        <taxon>Pentapetalae</taxon>
        <taxon>Caryophyllales</taxon>
        <taxon>Aizoaceae</taxon>
        <taxon>Mesembryanthemum</taxon>
        <taxon>Mesembryanthemum subgen. Cryophytum</taxon>
    </lineage>
</organism>
<dbReference type="PANTHER" id="PTHR31356:SF38">
    <property type="entry name" value="L-ASCORBATE PEROXIDASE 5, PEROXISOMAL"/>
    <property type="match status" value="1"/>
</dbReference>
<evidence type="ECO:0000256" key="3">
    <source>
        <dbReference type="ARBA" id="ARBA00012940"/>
    </source>
</evidence>
<dbReference type="InterPro" id="IPR002207">
    <property type="entry name" value="Peroxidase_I"/>
</dbReference>
<keyword evidence="6" id="KW-0479">Metal-binding</keyword>
<sequence length="254" mass="28380">MACGPVVDQRYLKDLEGARRDLASIIQRKNAAPVLLRLAFHDAANYNVTNNTGGVNGSVRLRQELSQPPNKGIEDGVKFCEEVKKKHPRVTYADIIQLAGVLAVELSGGPCIDFVPGRMDTNVADKLNIPNPRGGADHLRRTFYQMGLSDKDIVVLSGAHTLGRARKENSGFNGPFTRNTLKFDNSYFVELMRGETPGLVKFPTDKALVQDPVFRPLVELYARHEGAFFRDYAESHKKLSELGFTPSLHVWRWM</sequence>
<dbReference type="GO" id="GO:0000302">
    <property type="term" value="P:response to reactive oxygen species"/>
    <property type="evidence" value="ECO:0007669"/>
    <property type="project" value="TreeGrafter"/>
</dbReference>
<reference evidence="10" key="1">
    <citation type="submission" date="1998-07" db="EMBL/GenBank/DDBJ databases">
        <title>A putative ascorbate peroxidase from the common ice plant Mesembryanthemum crystallinum.</title>
        <authorList>
            <person name="Michalowski C.B."/>
            <person name="Bohnert H.J."/>
        </authorList>
    </citation>
    <scope>NUCLEOTIDE SEQUENCE</scope>
    <source>
        <tissue evidence="10">Root</tissue>
    </source>
</reference>
<protein>
    <recommendedName>
        <fullName evidence="3">L-ascorbate peroxidase</fullName>
        <ecNumber evidence="3">1.11.1.11</ecNumber>
    </recommendedName>
</protein>
<feature type="domain" description="Plant heme peroxidase family profile" evidence="9">
    <location>
        <begin position="32"/>
        <end position="243"/>
    </location>
</feature>
<dbReference type="InterPro" id="IPR019793">
    <property type="entry name" value="Peroxidases_heam-ligand_BS"/>
</dbReference>
<dbReference type="Gene3D" id="1.10.520.10">
    <property type="match status" value="1"/>
</dbReference>
<keyword evidence="5" id="KW-0349">Heme</keyword>
<keyword evidence="7" id="KW-0560">Oxidoreductase</keyword>
<dbReference type="PANTHER" id="PTHR31356">
    <property type="entry name" value="THYLAKOID LUMENAL 29 KDA PROTEIN, CHLOROPLASTIC-RELATED"/>
    <property type="match status" value="1"/>
</dbReference>
<dbReference type="GO" id="GO:0034599">
    <property type="term" value="P:cellular response to oxidative stress"/>
    <property type="evidence" value="ECO:0007669"/>
    <property type="project" value="InterPro"/>
</dbReference>
<evidence type="ECO:0000256" key="5">
    <source>
        <dbReference type="ARBA" id="ARBA00022617"/>
    </source>
</evidence>
<dbReference type="PRINTS" id="PR00458">
    <property type="entry name" value="PEROXIDASE"/>
</dbReference>
<evidence type="ECO:0000259" key="9">
    <source>
        <dbReference type="PROSITE" id="PS50873"/>
    </source>
</evidence>
<dbReference type="Pfam" id="PF00141">
    <property type="entry name" value="peroxidase"/>
    <property type="match status" value="1"/>
</dbReference>
<dbReference type="GO" id="GO:0016688">
    <property type="term" value="F:L-ascorbate peroxidase activity"/>
    <property type="evidence" value="ECO:0007669"/>
    <property type="project" value="UniProtKB-EC"/>
</dbReference>
<dbReference type="PeroxiBase" id="2492">
    <property type="entry name" value="McAPx02"/>
</dbReference>
<dbReference type="CDD" id="cd00691">
    <property type="entry name" value="ascorbate_peroxidase"/>
    <property type="match status" value="1"/>
</dbReference>
<dbReference type="PRINTS" id="PR00459">
    <property type="entry name" value="ASPEROXIDASE"/>
</dbReference>
<evidence type="ECO:0000256" key="6">
    <source>
        <dbReference type="ARBA" id="ARBA00022723"/>
    </source>
</evidence>
<evidence type="ECO:0000256" key="7">
    <source>
        <dbReference type="ARBA" id="ARBA00023002"/>
    </source>
</evidence>
<comment type="similarity">
    <text evidence="2">Belongs to the peroxidase family. Ascorbate peroxidase subfamily.</text>
</comment>
<dbReference type="Gene3D" id="1.10.420.10">
    <property type="entry name" value="Peroxidase, domain 2"/>
    <property type="match status" value="1"/>
</dbReference>
<comment type="cofactor">
    <cofactor evidence="1">
        <name>heme b</name>
        <dbReference type="ChEBI" id="CHEBI:60344"/>
    </cofactor>
</comment>
<dbReference type="GO" id="GO:0020037">
    <property type="term" value="F:heme binding"/>
    <property type="evidence" value="ECO:0007669"/>
    <property type="project" value="InterPro"/>
</dbReference>
<dbReference type="SUPFAM" id="SSF48113">
    <property type="entry name" value="Heme-dependent peroxidases"/>
    <property type="match status" value="1"/>
</dbReference>
<evidence type="ECO:0000256" key="2">
    <source>
        <dbReference type="ARBA" id="ARBA00006873"/>
    </source>
</evidence>
<dbReference type="PROSITE" id="PS00435">
    <property type="entry name" value="PEROXIDASE_1"/>
    <property type="match status" value="1"/>
</dbReference>
<dbReference type="InterPro" id="IPR044831">
    <property type="entry name" value="Ccp1-like"/>
</dbReference>
<dbReference type="InterPro" id="IPR019794">
    <property type="entry name" value="Peroxidases_AS"/>
</dbReference>